<gene>
    <name evidence="1" type="ORF">MANES_14G030301v8</name>
</gene>
<evidence type="ECO:0000313" key="2">
    <source>
        <dbReference type="Proteomes" id="UP000091857"/>
    </source>
</evidence>
<accession>A0ACB7GDP9</accession>
<protein>
    <submittedName>
        <fullName evidence="1">Uncharacterized protein</fullName>
    </submittedName>
</protein>
<dbReference type="EMBL" id="CM004400">
    <property type="protein sequence ID" value="KAG8638443.1"/>
    <property type="molecule type" value="Genomic_DNA"/>
</dbReference>
<dbReference type="Proteomes" id="UP000091857">
    <property type="component" value="Chromosome 14"/>
</dbReference>
<proteinExistence type="predicted"/>
<sequence>MSLWSVRGTPSPSRLQPKTSQSCLNCRCLSPQLGFPEPQKQRGKTRSTIATCRQNFAETAASSVFANPESLPSLQETFAEFSKAYPQYNETCQLQKHDSRKQIVSSSPHSPPQISHFLLFSVSYKMGNLKTQLLHGGQESELESAVRRRIMSFLNIPENDYCMVFTARRTSAFKLVAESYPFQYTVETMINCSKKKGGEVMSAEFSWPRLRIDSANLRKMVMRNRKKNMKRGLFVFPLHSRVTGARYPYFFGLPLIRPDFLICSFYKIFGENPSGFGCLYCSPLGRINHYWNGKSCPSKEAVWFLDNSSGTDKELEKMYKFVLEDELDTSNSFSGPMPVPKIYFGELEQGETSESQTKVKTGKKKASETSETETARTAAEQEVPETPASKKPAKVIEQETSKTSTGTTEVECKGLDQIDLLGLTQISNRARCLINRLVNALMKLKHPNMEEIPDIRIYGSKIKFDRGPALAFNVFDWKGEKVEAPLIQKVADRSNISLSCRFLHHISFSYKYEEEKATVLERRTYGAKGRLTKKSKEKANMGIAVVKKEVGLIVLSYDKFKTLH</sequence>
<evidence type="ECO:0000313" key="1">
    <source>
        <dbReference type="EMBL" id="KAG8638443.1"/>
    </source>
</evidence>
<comment type="caution">
    <text evidence="1">The sequence shown here is derived from an EMBL/GenBank/DDBJ whole genome shotgun (WGS) entry which is preliminary data.</text>
</comment>
<name>A0ACB7GDP9_MANES</name>
<keyword evidence="2" id="KW-1185">Reference proteome</keyword>
<organism evidence="1 2">
    <name type="scientific">Manihot esculenta</name>
    <name type="common">Cassava</name>
    <name type="synonym">Jatropha manihot</name>
    <dbReference type="NCBI Taxonomy" id="3983"/>
    <lineage>
        <taxon>Eukaryota</taxon>
        <taxon>Viridiplantae</taxon>
        <taxon>Streptophyta</taxon>
        <taxon>Embryophyta</taxon>
        <taxon>Tracheophyta</taxon>
        <taxon>Spermatophyta</taxon>
        <taxon>Magnoliopsida</taxon>
        <taxon>eudicotyledons</taxon>
        <taxon>Gunneridae</taxon>
        <taxon>Pentapetalae</taxon>
        <taxon>rosids</taxon>
        <taxon>fabids</taxon>
        <taxon>Malpighiales</taxon>
        <taxon>Euphorbiaceae</taxon>
        <taxon>Crotonoideae</taxon>
        <taxon>Manihoteae</taxon>
        <taxon>Manihot</taxon>
    </lineage>
</organism>
<reference evidence="2" key="1">
    <citation type="journal article" date="2016" name="Nat. Biotechnol.">
        <title>Sequencing wild and cultivated cassava and related species reveals extensive interspecific hybridization and genetic diversity.</title>
        <authorList>
            <person name="Bredeson J.V."/>
            <person name="Lyons J.B."/>
            <person name="Prochnik S.E."/>
            <person name="Wu G.A."/>
            <person name="Ha C.M."/>
            <person name="Edsinger-Gonzales E."/>
            <person name="Grimwood J."/>
            <person name="Schmutz J."/>
            <person name="Rabbi I.Y."/>
            <person name="Egesi C."/>
            <person name="Nauluvula P."/>
            <person name="Lebot V."/>
            <person name="Ndunguru J."/>
            <person name="Mkamilo G."/>
            <person name="Bart R.S."/>
            <person name="Setter T.L."/>
            <person name="Gleadow R.M."/>
            <person name="Kulakow P."/>
            <person name="Ferguson M.E."/>
            <person name="Rounsley S."/>
            <person name="Rokhsar D.S."/>
        </authorList>
    </citation>
    <scope>NUCLEOTIDE SEQUENCE [LARGE SCALE GENOMIC DNA]</scope>
    <source>
        <strain evidence="2">cv. AM560-2</strain>
    </source>
</reference>